<dbReference type="HOGENOM" id="CLU_1306766_0_0_1"/>
<protein>
    <submittedName>
        <fullName evidence="1">Uncharacterized protein</fullName>
    </submittedName>
</protein>
<organism evidence="1 2">
    <name type="scientific">Theobroma cacao</name>
    <name type="common">Cacao</name>
    <name type="synonym">Cocoa</name>
    <dbReference type="NCBI Taxonomy" id="3641"/>
    <lineage>
        <taxon>Eukaryota</taxon>
        <taxon>Viridiplantae</taxon>
        <taxon>Streptophyta</taxon>
        <taxon>Embryophyta</taxon>
        <taxon>Tracheophyta</taxon>
        <taxon>Spermatophyta</taxon>
        <taxon>Magnoliopsida</taxon>
        <taxon>eudicotyledons</taxon>
        <taxon>Gunneridae</taxon>
        <taxon>Pentapetalae</taxon>
        <taxon>rosids</taxon>
        <taxon>malvids</taxon>
        <taxon>Malvales</taxon>
        <taxon>Malvaceae</taxon>
        <taxon>Byttnerioideae</taxon>
        <taxon>Theobroma</taxon>
    </lineage>
</organism>
<reference evidence="1 2" key="1">
    <citation type="journal article" date="2013" name="Genome Biol.">
        <title>The genome sequence of the most widely cultivated cacao type and its use to identify candidate genes regulating pod color.</title>
        <authorList>
            <person name="Motamayor J.C."/>
            <person name="Mockaitis K."/>
            <person name="Schmutz J."/>
            <person name="Haiminen N."/>
            <person name="Iii D.L."/>
            <person name="Cornejo O."/>
            <person name="Findley S.D."/>
            <person name="Zheng P."/>
            <person name="Utro F."/>
            <person name="Royaert S."/>
            <person name="Saski C."/>
            <person name="Jenkins J."/>
            <person name="Podicheti R."/>
            <person name="Zhao M."/>
            <person name="Scheffler B.E."/>
            <person name="Stack J.C."/>
            <person name="Feltus F.A."/>
            <person name="Mustiga G.M."/>
            <person name="Amores F."/>
            <person name="Phillips W."/>
            <person name="Marelli J.P."/>
            <person name="May G.D."/>
            <person name="Shapiro H."/>
            <person name="Ma J."/>
            <person name="Bustamante C.D."/>
            <person name="Schnell R.J."/>
            <person name="Main D."/>
            <person name="Gilbert D."/>
            <person name="Parida L."/>
            <person name="Kuhn D.N."/>
        </authorList>
    </citation>
    <scope>NUCLEOTIDE SEQUENCE [LARGE SCALE GENOMIC DNA]</scope>
    <source>
        <strain evidence="2">cv. Matina 1-6</strain>
    </source>
</reference>
<keyword evidence="2" id="KW-1185">Reference proteome</keyword>
<gene>
    <name evidence="1" type="ORF">TCM_031038</name>
</gene>
<sequence>MAESILFGALANILAKLTWLAGQKIGLIFWQRSELDELRKTLDIVKAVILDAEEKQESNLVMTTIAQHATPSPFLPKKKIRGLMTCSPTPFQGILEMQLSVNEGKQHLPSSGLSDWENSLELSWLENPLASFKINFNSSILAILGEDFWDTVLGFAICYIWVLQSVKEFSIKERSQLRERCKKQTRIQWPHIDLILTIYIDGQQFNDDHSI</sequence>
<proteinExistence type="predicted"/>
<dbReference type="EMBL" id="CM001885">
    <property type="protein sequence ID" value="EOY12529.1"/>
    <property type="molecule type" value="Genomic_DNA"/>
</dbReference>
<accession>A0A061FDF9</accession>
<dbReference type="Proteomes" id="UP000026915">
    <property type="component" value="Chromosome 7"/>
</dbReference>
<evidence type="ECO:0000313" key="2">
    <source>
        <dbReference type="Proteomes" id="UP000026915"/>
    </source>
</evidence>
<name>A0A061FDF9_THECC</name>
<dbReference type="AlphaFoldDB" id="A0A061FDF9"/>
<dbReference type="Gramene" id="EOY12529">
    <property type="protein sequence ID" value="EOY12529"/>
    <property type="gene ID" value="TCM_031038"/>
</dbReference>
<evidence type="ECO:0000313" key="1">
    <source>
        <dbReference type="EMBL" id="EOY12529.1"/>
    </source>
</evidence>